<accession>A0AAN9RQZ2</accession>
<comment type="caution">
    <text evidence="1">The sequence shown here is derived from an EMBL/GenBank/DDBJ whole genome shotgun (WGS) entry which is preliminary data.</text>
</comment>
<protein>
    <submittedName>
        <fullName evidence="1">Uncharacterized protein</fullName>
    </submittedName>
</protein>
<proteinExistence type="predicted"/>
<keyword evidence="2" id="KW-1185">Reference proteome</keyword>
<dbReference type="Proteomes" id="UP001386955">
    <property type="component" value="Unassembled WGS sequence"/>
</dbReference>
<name>A0AAN9RQZ2_PSOTE</name>
<dbReference type="AlphaFoldDB" id="A0AAN9RQZ2"/>
<organism evidence="1 2">
    <name type="scientific">Psophocarpus tetragonolobus</name>
    <name type="common">Winged bean</name>
    <name type="synonym">Dolichos tetragonolobus</name>
    <dbReference type="NCBI Taxonomy" id="3891"/>
    <lineage>
        <taxon>Eukaryota</taxon>
        <taxon>Viridiplantae</taxon>
        <taxon>Streptophyta</taxon>
        <taxon>Embryophyta</taxon>
        <taxon>Tracheophyta</taxon>
        <taxon>Spermatophyta</taxon>
        <taxon>Magnoliopsida</taxon>
        <taxon>eudicotyledons</taxon>
        <taxon>Gunneridae</taxon>
        <taxon>Pentapetalae</taxon>
        <taxon>rosids</taxon>
        <taxon>fabids</taxon>
        <taxon>Fabales</taxon>
        <taxon>Fabaceae</taxon>
        <taxon>Papilionoideae</taxon>
        <taxon>50 kb inversion clade</taxon>
        <taxon>NPAAA clade</taxon>
        <taxon>indigoferoid/millettioid clade</taxon>
        <taxon>Phaseoleae</taxon>
        <taxon>Psophocarpus</taxon>
    </lineage>
</organism>
<evidence type="ECO:0000313" key="1">
    <source>
        <dbReference type="EMBL" id="KAK7381317.1"/>
    </source>
</evidence>
<reference evidence="1 2" key="1">
    <citation type="submission" date="2024-01" db="EMBL/GenBank/DDBJ databases">
        <title>The genomes of 5 underutilized Papilionoideae crops provide insights into root nodulation and disease resistanc.</title>
        <authorList>
            <person name="Jiang F."/>
        </authorList>
    </citation>
    <scope>NUCLEOTIDE SEQUENCE [LARGE SCALE GENOMIC DNA]</scope>
    <source>
        <strain evidence="1">DUOXIRENSHENG_FW03</strain>
        <tissue evidence="1">Leaves</tissue>
    </source>
</reference>
<sequence>MLSLSLSCPPAPFPTFHIFKPARTALCGKNFPSVTSTLSRFPLQHNTLSLSLFSHHPTLLWSLDSVLNLSLALG</sequence>
<evidence type="ECO:0000313" key="2">
    <source>
        <dbReference type="Proteomes" id="UP001386955"/>
    </source>
</evidence>
<gene>
    <name evidence="1" type="ORF">VNO78_33923</name>
</gene>
<dbReference type="EMBL" id="JAYMYS010000009">
    <property type="protein sequence ID" value="KAK7381317.1"/>
    <property type="molecule type" value="Genomic_DNA"/>
</dbReference>